<keyword evidence="2" id="KW-0813">Transport</keyword>
<evidence type="ECO:0000256" key="3">
    <source>
        <dbReference type="ARBA" id="ARBA00022729"/>
    </source>
</evidence>
<evidence type="ECO:0000256" key="4">
    <source>
        <dbReference type="SAM" id="SignalP"/>
    </source>
</evidence>
<comment type="similarity">
    <text evidence="1">Belongs to the bacterial solute-binding protein 5 family.</text>
</comment>
<proteinExistence type="inferred from homology"/>
<dbReference type="SUPFAM" id="SSF53850">
    <property type="entry name" value="Periplasmic binding protein-like II"/>
    <property type="match status" value="1"/>
</dbReference>
<dbReference type="InterPro" id="IPR030678">
    <property type="entry name" value="Peptide/Ni-bd"/>
</dbReference>
<dbReference type="Pfam" id="PF00496">
    <property type="entry name" value="SBP_bac_5"/>
    <property type="match status" value="1"/>
</dbReference>
<evidence type="ECO:0000259" key="5">
    <source>
        <dbReference type="Pfam" id="PF00496"/>
    </source>
</evidence>
<dbReference type="PIRSF" id="PIRSF002741">
    <property type="entry name" value="MppA"/>
    <property type="match status" value="1"/>
</dbReference>
<evidence type="ECO:0000256" key="2">
    <source>
        <dbReference type="ARBA" id="ARBA00022448"/>
    </source>
</evidence>
<dbReference type="Proteomes" id="UP000245711">
    <property type="component" value="Chromosome"/>
</dbReference>
<feature type="domain" description="Solute-binding protein family 5" evidence="5">
    <location>
        <begin position="81"/>
        <end position="431"/>
    </location>
</feature>
<keyword evidence="7" id="KW-1185">Reference proteome</keyword>
<dbReference type="Gene3D" id="3.40.190.10">
    <property type="entry name" value="Periplasmic binding protein-like II"/>
    <property type="match status" value="1"/>
</dbReference>
<dbReference type="PANTHER" id="PTHR30290">
    <property type="entry name" value="PERIPLASMIC BINDING COMPONENT OF ABC TRANSPORTER"/>
    <property type="match status" value="1"/>
</dbReference>
<reference evidence="6 7" key="1">
    <citation type="submission" date="2017-05" db="EMBL/GenBank/DDBJ databases">
        <title>Isolation of Rhodococcus sp. S2-17 biodegrading of BP-3.</title>
        <authorList>
            <person name="Lee Y."/>
            <person name="Kim K.H."/>
            <person name="Chun B.H."/>
            <person name="Jung H.S."/>
            <person name="Jeon C.O."/>
        </authorList>
    </citation>
    <scope>NUCLEOTIDE SEQUENCE [LARGE SCALE GENOMIC DNA]</scope>
    <source>
        <strain evidence="6 7">S2-17</strain>
    </source>
</reference>
<keyword evidence="3 4" id="KW-0732">Signal</keyword>
<name>A0A2S2C3F3_9NOCA</name>
<dbReference type="GO" id="GO:1904680">
    <property type="term" value="F:peptide transmembrane transporter activity"/>
    <property type="evidence" value="ECO:0007669"/>
    <property type="project" value="TreeGrafter"/>
</dbReference>
<protein>
    <submittedName>
        <fullName evidence="6">ABC transporter substrate-binding protein</fullName>
    </submittedName>
</protein>
<dbReference type="EMBL" id="CP021354">
    <property type="protein sequence ID" value="AWK75362.1"/>
    <property type="molecule type" value="Genomic_DNA"/>
</dbReference>
<evidence type="ECO:0000313" key="7">
    <source>
        <dbReference type="Proteomes" id="UP000245711"/>
    </source>
</evidence>
<gene>
    <name evidence="6" type="ORF">CBI38_05525</name>
</gene>
<accession>A0A2S2C3F3</accession>
<feature type="chain" id="PRO_5015665887" evidence="4">
    <location>
        <begin position="21"/>
        <end position="512"/>
    </location>
</feature>
<dbReference type="CDD" id="cd00995">
    <property type="entry name" value="PBP2_NikA_DppA_OppA_like"/>
    <property type="match status" value="1"/>
</dbReference>
<evidence type="ECO:0000313" key="6">
    <source>
        <dbReference type="EMBL" id="AWK75362.1"/>
    </source>
</evidence>
<sequence>MVAACAGALLFSACGGTGSAAGGQSEGGEPVAGGVARVLQTGEPRNLDPASLSNTWAHQPVLGNALYGTLMINNLENFDLEYKMATGFSTTDGGATFTLTLQPGLKFTDGTPLDSAAVKFNWDRLRDPALGSTTIRQAVQIASSEVIDPTTLKVTMVAPNPHFGQSLVAGALNWIASPSALQKGQAAFDANPVGAGPFTLVEWVRQDKIELQKNPGYWDAPKPYLEGLTIKTVSDSNQRVNTIMTGGADLSSETNWASLNKVEAAGYPTEVVPTGGGQFVAMNFRRAPFDDERARRAIGLAVDLDAINTIVYNGEGVVPKTLFEESSPYYADIPLPTPNSEEAQKLFDALAAEGKPVSFTFLSYPTTESKTLAEGLQAQLSAFDNVEAKVEVVDFAVATARAGARDFDMIISSAVVQDPDFGLWTAFHGASPGNFVGINDPELSAALDAGRNAESVEERKVAYETVQRRLVELNPGLWYVRAVPSVTASKSLNGIDLYTLGSPLPEELWTTK</sequence>
<dbReference type="GO" id="GO:0043190">
    <property type="term" value="C:ATP-binding cassette (ABC) transporter complex"/>
    <property type="evidence" value="ECO:0007669"/>
    <property type="project" value="InterPro"/>
</dbReference>
<feature type="signal peptide" evidence="4">
    <location>
        <begin position="1"/>
        <end position="20"/>
    </location>
</feature>
<dbReference type="InterPro" id="IPR039424">
    <property type="entry name" value="SBP_5"/>
</dbReference>
<dbReference type="Gene3D" id="3.10.105.10">
    <property type="entry name" value="Dipeptide-binding Protein, Domain 3"/>
    <property type="match status" value="1"/>
</dbReference>
<dbReference type="AlphaFoldDB" id="A0A2S2C3F3"/>
<dbReference type="GO" id="GO:0042597">
    <property type="term" value="C:periplasmic space"/>
    <property type="evidence" value="ECO:0007669"/>
    <property type="project" value="UniProtKB-ARBA"/>
</dbReference>
<dbReference type="InterPro" id="IPR000914">
    <property type="entry name" value="SBP_5_dom"/>
</dbReference>
<dbReference type="GO" id="GO:0015833">
    <property type="term" value="P:peptide transport"/>
    <property type="evidence" value="ECO:0007669"/>
    <property type="project" value="TreeGrafter"/>
</dbReference>
<organism evidence="6 7">
    <name type="scientific">Rhodococcus oxybenzonivorans</name>
    <dbReference type="NCBI Taxonomy" id="1990687"/>
    <lineage>
        <taxon>Bacteria</taxon>
        <taxon>Bacillati</taxon>
        <taxon>Actinomycetota</taxon>
        <taxon>Actinomycetes</taxon>
        <taxon>Mycobacteriales</taxon>
        <taxon>Nocardiaceae</taxon>
        <taxon>Rhodococcus</taxon>
    </lineage>
</organism>
<evidence type="ECO:0000256" key="1">
    <source>
        <dbReference type="ARBA" id="ARBA00005695"/>
    </source>
</evidence>
<dbReference type="PANTHER" id="PTHR30290:SF9">
    <property type="entry name" value="OLIGOPEPTIDE-BINDING PROTEIN APPA"/>
    <property type="match status" value="1"/>
</dbReference>
<dbReference type="KEGG" id="roz:CBI38_05525"/>